<evidence type="ECO:0000313" key="1">
    <source>
        <dbReference type="EMBL" id="GHD35826.1"/>
    </source>
</evidence>
<dbReference type="EMBL" id="BMYM01000002">
    <property type="protein sequence ID" value="GHD35826.1"/>
    <property type="molecule type" value="Genomic_DNA"/>
</dbReference>
<dbReference type="AlphaFoldDB" id="A0A919CME1"/>
<comment type="caution">
    <text evidence="1">The sequence shown here is derived from an EMBL/GenBank/DDBJ whole genome shotgun (WGS) entry which is preliminary data.</text>
</comment>
<dbReference type="Proteomes" id="UP000644693">
    <property type="component" value="Unassembled WGS sequence"/>
</dbReference>
<name>A0A919CME1_9GAMM</name>
<reference evidence="1" key="2">
    <citation type="submission" date="2020-09" db="EMBL/GenBank/DDBJ databases">
        <authorList>
            <person name="Sun Q."/>
            <person name="Kim S."/>
        </authorList>
    </citation>
    <scope>NUCLEOTIDE SEQUENCE</scope>
    <source>
        <strain evidence="1">KCTC 23430</strain>
    </source>
</reference>
<dbReference type="RefSeq" id="WP_189477962.1">
    <property type="nucleotide sequence ID" value="NZ_BMYM01000002.1"/>
</dbReference>
<keyword evidence="2" id="KW-1185">Reference proteome</keyword>
<proteinExistence type="predicted"/>
<gene>
    <name evidence="1" type="ORF">GCM10007053_23260</name>
</gene>
<organism evidence="1 2">
    <name type="scientific">Parahalioglobus pacificus</name>
    <dbReference type="NCBI Taxonomy" id="930806"/>
    <lineage>
        <taxon>Bacteria</taxon>
        <taxon>Pseudomonadati</taxon>
        <taxon>Pseudomonadota</taxon>
        <taxon>Gammaproteobacteria</taxon>
        <taxon>Cellvibrionales</taxon>
        <taxon>Halieaceae</taxon>
        <taxon>Parahalioglobus</taxon>
    </lineage>
</organism>
<sequence>MSREQVDDFCRKIKRPFGAGGDPISHTVTPHLVQPGLGYTVRDFTWHDANGVVVYEIVSKL</sequence>
<reference evidence="1" key="1">
    <citation type="journal article" date="2014" name="Int. J. Syst. Evol. Microbiol.">
        <title>Complete genome sequence of Corynebacterium casei LMG S-19264T (=DSM 44701T), isolated from a smear-ripened cheese.</title>
        <authorList>
            <consortium name="US DOE Joint Genome Institute (JGI-PGF)"/>
            <person name="Walter F."/>
            <person name="Albersmeier A."/>
            <person name="Kalinowski J."/>
            <person name="Ruckert C."/>
        </authorList>
    </citation>
    <scope>NUCLEOTIDE SEQUENCE</scope>
    <source>
        <strain evidence="1">KCTC 23430</strain>
    </source>
</reference>
<evidence type="ECO:0000313" key="2">
    <source>
        <dbReference type="Proteomes" id="UP000644693"/>
    </source>
</evidence>
<protein>
    <submittedName>
        <fullName evidence="1">Uncharacterized protein</fullName>
    </submittedName>
</protein>
<accession>A0A919CME1</accession>